<dbReference type="Gene3D" id="3.40.1090.10">
    <property type="entry name" value="Cytosolic phospholipase A2 catalytic domain"/>
    <property type="match status" value="1"/>
</dbReference>
<evidence type="ECO:0000256" key="2">
    <source>
        <dbReference type="PROSITE-ProRule" id="PRU01161"/>
    </source>
</evidence>
<feature type="active site" description="Proton acceptor" evidence="2">
    <location>
        <position position="166"/>
    </location>
</feature>
<dbReference type="Proteomes" id="UP000239549">
    <property type="component" value="Unassembled WGS sequence"/>
</dbReference>
<organism evidence="4 5">
    <name type="scientific">Desulfocucumis palustris</name>
    <dbReference type="NCBI Taxonomy" id="1898651"/>
    <lineage>
        <taxon>Bacteria</taxon>
        <taxon>Bacillati</taxon>
        <taxon>Bacillota</taxon>
        <taxon>Clostridia</taxon>
        <taxon>Eubacteriales</taxon>
        <taxon>Desulfocucumaceae</taxon>
        <taxon>Desulfocucumis</taxon>
    </lineage>
</organism>
<dbReference type="InterPro" id="IPR016035">
    <property type="entry name" value="Acyl_Trfase/lysoPLipase"/>
</dbReference>
<accession>A0A2L2XDP2</accession>
<dbReference type="PANTHER" id="PTHR24138:SF10">
    <property type="entry name" value="PHOSPHOLIPASE A2"/>
    <property type="match status" value="1"/>
</dbReference>
<evidence type="ECO:0000256" key="1">
    <source>
        <dbReference type="ARBA" id="ARBA00023098"/>
    </source>
</evidence>
<proteinExistence type="predicted"/>
<dbReference type="Pfam" id="PF01734">
    <property type="entry name" value="Patatin"/>
    <property type="match status" value="1"/>
</dbReference>
<dbReference type="RefSeq" id="WP_104372720.1">
    <property type="nucleotide sequence ID" value="NZ_BFAV01000141.1"/>
</dbReference>
<sequence length="299" mass="32789">MAKYRIMAFDGGGIRGALTAGLLKRLDDIFPGLIKNTHFFAGTSTGSFIALGLAAGVTPGRLAELYSEKNGEYIFSPRYLELFRPKYDNGNLKELLCSIFSCELKLKDLEKKVLIPSFRVTGPLNWSAVFFNNFPNSDTLEEKVIDVALSSSAAPVYFPSYRGYIDGGVAANNPSTAAIALAGDVLAGNQKLDRIYLLSLGTGFCPLKIDADTTGWGALEWALYTKPPLPLLSLMFDGLVEVDAKFSSQLLGPRYYRVNPLLPKPIPLDDYQGIAELKSLAGDMDISPLVHWIENNWFD</sequence>
<comment type="caution">
    <text evidence="4">The sequence shown here is derived from an EMBL/GenBank/DDBJ whole genome shotgun (WGS) entry which is preliminary data.</text>
</comment>
<feature type="short sequence motif" description="GXGXXG" evidence="2">
    <location>
        <begin position="11"/>
        <end position="16"/>
    </location>
</feature>
<keyword evidence="2" id="KW-0378">Hydrolase</keyword>
<dbReference type="PROSITE" id="PS51635">
    <property type="entry name" value="PNPLA"/>
    <property type="match status" value="1"/>
</dbReference>
<dbReference type="EMBL" id="BFAV01000141">
    <property type="protein sequence ID" value="GBF34467.1"/>
    <property type="molecule type" value="Genomic_DNA"/>
</dbReference>
<gene>
    <name evidence="4" type="ORF">DCCM_3585</name>
</gene>
<dbReference type="OrthoDB" id="9807112at2"/>
<feature type="active site" description="Nucleophile" evidence="2">
    <location>
        <position position="44"/>
    </location>
</feature>
<name>A0A2L2XDP2_9FIRM</name>
<dbReference type="InterPro" id="IPR047156">
    <property type="entry name" value="Teg/CotR/CapV-like"/>
</dbReference>
<reference evidence="5" key="1">
    <citation type="submission" date="2018-02" db="EMBL/GenBank/DDBJ databases">
        <title>Genome sequence of Desulfocucumis palustris strain NAW-5.</title>
        <authorList>
            <person name="Watanabe M."/>
            <person name="Kojima H."/>
            <person name="Fukui M."/>
        </authorList>
    </citation>
    <scope>NUCLEOTIDE SEQUENCE [LARGE SCALE GENOMIC DNA]</scope>
    <source>
        <strain evidence="5">NAW-5</strain>
    </source>
</reference>
<keyword evidence="5" id="KW-1185">Reference proteome</keyword>
<keyword evidence="1 2" id="KW-0443">Lipid metabolism</keyword>
<feature type="short sequence motif" description="GXSXG" evidence="2">
    <location>
        <begin position="42"/>
        <end position="46"/>
    </location>
</feature>
<evidence type="ECO:0000313" key="5">
    <source>
        <dbReference type="Proteomes" id="UP000239549"/>
    </source>
</evidence>
<dbReference type="AlphaFoldDB" id="A0A2L2XDP2"/>
<protein>
    <submittedName>
        <fullName evidence="4">Patatin-like protein</fullName>
    </submittedName>
</protein>
<feature type="short sequence motif" description="DGA/G" evidence="2">
    <location>
        <begin position="166"/>
        <end position="168"/>
    </location>
</feature>
<dbReference type="GO" id="GO:0016787">
    <property type="term" value="F:hydrolase activity"/>
    <property type="evidence" value="ECO:0007669"/>
    <property type="project" value="UniProtKB-UniRule"/>
</dbReference>
<keyword evidence="2" id="KW-0442">Lipid degradation</keyword>
<feature type="domain" description="PNPLA" evidence="3">
    <location>
        <begin position="7"/>
        <end position="179"/>
    </location>
</feature>
<dbReference type="InterPro" id="IPR002641">
    <property type="entry name" value="PNPLA_dom"/>
</dbReference>
<evidence type="ECO:0000259" key="3">
    <source>
        <dbReference type="PROSITE" id="PS51635"/>
    </source>
</evidence>
<evidence type="ECO:0000313" key="4">
    <source>
        <dbReference type="EMBL" id="GBF34467.1"/>
    </source>
</evidence>
<dbReference type="GO" id="GO:0016042">
    <property type="term" value="P:lipid catabolic process"/>
    <property type="evidence" value="ECO:0007669"/>
    <property type="project" value="UniProtKB-UniRule"/>
</dbReference>
<dbReference type="SUPFAM" id="SSF52151">
    <property type="entry name" value="FabD/lysophospholipase-like"/>
    <property type="match status" value="1"/>
</dbReference>
<dbReference type="PANTHER" id="PTHR24138">
    <property type="entry name" value="INTRACELLLAR PHOSPHOLIPASE A FAMILY"/>
    <property type="match status" value="1"/>
</dbReference>